<reference evidence="4 5" key="1">
    <citation type="submission" date="2019-03" db="EMBL/GenBank/DDBJ databases">
        <title>Sapientia aquatica gen. nov., sp. nov., isolated from a crater lake.</title>
        <authorList>
            <person name="Felfoldi T."/>
            <person name="Szabo A."/>
            <person name="Toth E."/>
            <person name="Schumann P."/>
            <person name="Keki Z."/>
            <person name="Marialigeti K."/>
            <person name="Mathe I."/>
        </authorList>
    </citation>
    <scope>NUCLEOTIDE SEQUENCE [LARGE SCALE GENOMIC DNA]</scope>
    <source>
        <strain evidence="4 5">SA-152</strain>
    </source>
</reference>
<evidence type="ECO:0000313" key="5">
    <source>
        <dbReference type="Proteomes" id="UP000294829"/>
    </source>
</evidence>
<proteinExistence type="predicted"/>
<dbReference type="AlphaFoldDB" id="A0A4R5VW76"/>
<dbReference type="PANTHER" id="PTHR33121:SF70">
    <property type="entry name" value="SIGNALING PROTEIN YKOW"/>
    <property type="match status" value="1"/>
</dbReference>
<evidence type="ECO:0000259" key="3">
    <source>
        <dbReference type="PROSITE" id="PS50887"/>
    </source>
</evidence>
<feature type="domain" description="EAL" evidence="2">
    <location>
        <begin position="388"/>
        <end position="641"/>
    </location>
</feature>
<protein>
    <submittedName>
        <fullName evidence="4">Phosphodiesterase</fullName>
    </submittedName>
</protein>
<dbReference type="Pfam" id="PF00563">
    <property type="entry name" value="EAL"/>
    <property type="match status" value="1"/>
</dbReference>
<dbReference type="SMART" id="SM00052">
    <property type="entry name" value="EAL"/>
    <property type="match status" value="1"/>
</dbReference>
<dbReference type="InterPro" id="IPR029787">
    <property type="entry name" value="Nucleotide_cyclase"/>
</dbReference>
<gene>
    <name evidence="4" type="ORF">E2I14_14875</name>
</gene>
<feature type="transmembrane region" description="Helical" evidence="1">
    <location>
        <begin position="32"/>
        <end position="52"/>
    </location>
</feature>
<feature type="transmembrane region" description="Helical" evidence="1">
    <location>
        <begin position="86"/>
        <end position="108"/>
    </location>
</feature>
<accession>A0A4R5VW76</accession>
<feature type="transmembrane region" description="Helical" evidence="1">
    <location>
        <begin position="163"/>
        <end position="185"/>
    </location>
</feature>
<dbReference type="Gene3D" id="3.30.70.270">
    <property type="match status" value="1"/>
</dbReference>
<dbReference type="InterPro" id="IPR035919">
    <property type="entry name" value="EAL_sf"/>
</dbReference>
<dbReference type="Gene3D" id="3.20.20.450">
    <property type="entry name" value="EAL domain"/>
    <property type="match status" value="1"/>
</dbReference>
<dbReference type="EMBL" id="SMYL01000009">
    <property type="protein sequence ID" value="TDK63489.1"/>
    <property type="molecule type" value="Genomic_DNA"/>
</dbReference>
<dbReference type="RefSeq" id="WP_133329934.1">
    <property type="nucleotide sequence ID" value="NZ_SMYL01000009.1"/>
</dbReference>
<comment type="caution">
    <text evidence="4">The sequence shown here is derived from an EMBL/GenBank/DDBJ whole genome shotgun (WGS) entry which is preliminary data.</text>
</comment>
<dbReference type="OrthoDB" id="9813903at2"/>
<dbReference type="PROSITE" id="PS50887">
    <property type="entry name" value="GGDEF"/>
    <property type="match status" value="1"/>
</dbReference>
<dbReference type="InterPro" id="IPR043128">
    <property type="entry name" value="Rev_trsase/Diguanyl_cyclase"/>
</dbReference>
<feature type="domain" description="GGDEF" evidence="3">
    <location>
        <begin position="248"/>
        <end position="379"/>
    </location>
</feature>
<evidence type="ECO:0000259" key="2">
    <source>
        <dbReference type="PROSITE" id="PS50883"/>
    </source>
</evidence>
<keyword evidence="1" id="KW-1133">Transmembrane helix</keyword>
<dbReference type="SMART" id="SM00267">
    <property type="entry name" value="GGDEF"/>
    <property type="match status" value="1"/>
</dbReference>
<dbReference type="PANTHER" id="PTHR33121">
    <property type="entry name" value="CYCLIC DI-GMP PHOSPHODIESTERASE PDEF"/>
    <property type="match status" value="1"/>
</dbReference>
<dbReference type="GO" id="GO:0071111">
    <property type="term" value="F:cyclic-guanylate-specific phosphodiesterase activity"/>
    <property type="evidence" value="ECO:0007669"/>
    <property type="project" value="InterPro"/>
</dbReference>
<keyword evidence="5" id="KW-1185">Reference proteome</keyword>
<dbReference type="InterPro" id="IPR050706">
    <property type="entry name" value="Cyclic-di-GMP_PDE-like"/>
</dbReference>
<dbReference type="NCBIfam" id="TIGR00254">
    <property type="entry name" value="GGDEF"/>
    <property type="match status" value="1"/>
</dbReference>
<dbReference type="Pfam" id="PF00990">
    <property type="entry name" value="GGDEF"/>
    <property type="match status" value="1"/>
</dbReference>
<name>A0A4R5VW76_9BURK</name>
<keyword evidence="1" id="KW-0472">Membrane</keyword>
<keyword evidence="1" id="KW-0812">Transmembrane</keyword>
<dbReference type="SUPFAM" id="SSF55073">
    <property type="entry name" value="Nucleotide cyclase"/>
    <property type="match status" value="1"/>
</dbReference>
<dbReference type="CDD" id="cd01948">
    <property type="entry name" value="EAL"/>
    <property type="match status" value="1"/>
</dbReference>
<dbReference type="PROSITE" id="PS50883">
    <property type="entry name" value="EAL"/>
    <property type="match status" value="1"/>
</dbReference>
<feature type="transmembrane region" description="Helical" evidence="1">
    <location>
        <begin position="136"/>
        <end position="157"/>
    </location>
</feature>
<evidence type="ECO:0000313" key="4">
    <source>
        <dbReference type="EMBL" id="TDK63489.1"/>
    </source>
</evidence>
<dbReference type="InterPro" id="IPR000160">
    <property type="entry name" value="GGDEF_dom"/>
</dbReference>
<dbReference type="SUPFAM" id="SSF141868">
    <property type="entry name" value="EAL domain-like"/>
    <property type="match status" value="1"/>
</dbReference>
<evidence type="ECO:0000256" key="1">
    <source>
        <dbReference type="SAM" id="Phobius"/>
    </source>
</evidence>
<feature type="transmembrane region" description="Helical" evidence="1">
    <location>
        <begin position="58"/>
        <end position="79"/>
    </location>
</feature>
<organism evidence="4 5">
    <name type="scientific">Sapientia aquatica</name>
    <dbReference type="NCBI Taxonomy" id="1549640"/>
    <lineage>
        <taxon>Bacteria</taxon>
        <taxon>Pseudomonadati</taxon>
        <taxon>Pseudomonadota</taxon>
        <taxon>Betaproteobacteria</taxon>
        <taxon>Burkholderiales</taxon>
        <taxon>Oxalobacteraceae</taxon>
        <taxon>Sapientia</taxon>
    </lineage>
</organism>
<dbReference type="InterPro" id="IPR001633">
    <property type="entry name" value="EAL_dom"/>
</dbReference>
<dbReference type="Proteomes" id="UP000294829">
    <property type="component" value="Unassembled WGS sequence"/>
</dbReference>
<sequence length="642" mass="71698">MQVTGQIQRIIPVLVDFFGYGSDEEIEVEKRIWLVTVFALIGIVFGLINALFNLSIGSMALLGEIELAIVVLGVIPTLIIGRMPTLIGVAEAMLMISMMIAAAVLIGFGGPDGTGLYWIYSAPFLGFFLKGQRIGWWYSLGLLLVASIYFLGAITFVPHARHYSNAVISQFMLALCCYTIVAASFNTSRTKFAEQLQRQVTLKTADATQLLKQLQFVATHDMVTKLPNKVLLLDIIGQKISATNTEHQLLVVCNLRLERLFEMSNILGVGGADDLTLKIARYLKSLIKENDLLAHTRRDEFIISYHTNRATFSSDGLRQFIAERQNSFEVQGYFLYCEFTLGFAIYPDHASDPTTLLNKAEQAMLQAQKSGSQWSIFDQHQEHAFVRHHLLSGKLREALMQQHFQVFYQPKIDLSSGNLIGAEALLRWRDPVEGFISPLEFIPVAEESGLIRPLTTWLVGQCMHECDHWHQVGIPISVSINISAMNLIDPDLLHVLIETLCQCNLAASSVNLEITESCFMASPERALDVIQRLHMSGFRLSIDDFGTGYSSLSYLKNLPINELKIDQSFVRNLLQNCGDQAIVSSTIDLAHNFGLEVVAEGIEDEPTSQWLQARGCDIGQGYFFARPMAADLFLDFALINKK</sequence>